<dbReference type="RefSeq" id="WP_134020771.1">
    <property type="nucleotide sequence ID" value="NZ_SOEC01000026.1"/>
</dbReference>
<dbReference type="AlphaFoldDB" id="A0A4R8FCG3"/>
<dbReference type="EMBL" id="SOEC01000026">
    <property type="protein sequence ID" value="TDX22932.1"/>
    <property type="molecule type" value="Genomic_DNA"/>
</dbReference>
<proteinExistence type="inferred from homology"/>
<dbReference type="Gene3D" id="1.10.10.10">
    <property type="entry name" value="Winged helix-like DNA-binding domain superfamily/Winged helix DNA-binding domain"/>
    <property type="match status" value="2"/>
</dbReference>
<evidence type="ECO:0000256" key="1">
    <source>
        <dbReference type="ARBA" id="ARBA00038283"/>
    </source>
</evidence>
<name>A0A4R8FCG3_9GAMM</name>
<evidence type="ECO:0000259" key="2">
    <source>
        <dbReference type="Pfam" id="PF01051"/>
    </source>
</evidence>
<organism evidence="3 4">
    <name type="scientific">Modicisalibacter xianhensis</name>
    <dbReference type="NCBI Taxonomy" id="442341"/>
    <lineage>
        <taxon>Bacteria</taxon>
        <taxon>Pseudomonadati</taxon>
        <taxon>Pseudomonadota</taxon>
        <taxon>Gammaproteobacteria</taxon>
        <taxon>Oceanospirillales</taxon>
        <taxon>Halomonadaceae</taxon>
        <taxon>Modicisalibacter</taxon>
    </lineage>
</organism>
<reference evidence="3 4" key="1">
    <citation type="submission" date="2019-03" db="EMBL/GenBank/DDBJ databases">
        <title>Freshwater and sediment microbial communities from various areas in North America, analyzing microbe dynamics in response to fracking.</title>
        <authorList>
            <person name="Lamendella R."/>
        </authorList>
    </citation>
    <scope>NUCLEOTIDE SEQUENCE [LARGE SCALE GENOMIC DNA]</scope>
    <source>
        <strain evidence="3 4">6_TX</strain>
    </source>
</reference>
<evidence type="ECO:0000313" key="3">
    <source>
        <dbReference type="EMBL" id="TDX22932.1"/>
    </source>
</evidence>
<dbReference type="SUPFAM" id="SSF46785">
    <property type="entry name" value="Winged helix' DNA-binding domain"/>
    <property type="match status" value="2"/>
</dbReference>
<dbReference type="GO" id="GO:0006270">
    <property type="term" value="P:DNA replication initiation"/>
    <property type="evidence" value="ECO:0007669"/>
    <property type="project" value="InterPro"/>
</dbReference>
<dbReference type="InterPro" id="IPR000525">
    <property type="entry name" value="Initiator_Rep_WH1"/>
</dbReference>
<dbReference type="Pfam" id="PF01051">
    <property type="entry name" value="Rep3_N"/>
    <property type="match status" value="1"/>
</dbReference>
<dbReference type="Pfam" id="PF21205">
    <property type="entry name" value="Rep3_C"/>
    <property type="match status" value="1"/>
</dbReference>
<feature type="domain" description="Initiator Rep protein WH1" evidence="2">
    <location>
        <begin position="6"/>
        <end position="153"/>
    </location>
</feature>
<protein>
    <submittedName>
        <fullName evidence="3">Replication initiator protein</fullName>
    </submittedName>
</protein>
<dbReference type="OrthoDB" id="9122127at2"/>
<sequence>MEDRRIYKANALIEAGYRLSVAEHRILLACISQVRRDSPITDEVLYTVRAKDIAERADISRQAAYQDLKAAADRLFERHVTVPYAPDGKAPVIRKFRWVQEAVYHESEGKVSIRLSKPVLPYLSQLTERFTVYQMDDVARMTSAHGIRLYELLVQWRGRGEREVEVGWLKRSFQLEGQYASIKDFKRWVIEPAVEQINNVSPLWVEWDQRKTGRKVTHLRFTFGLKDELETSKPSKGNEAKRVHSGTNELVAGIPKHVIEQYANPGESYTMAAARLHADRREGKVAW</sequence>
<comment type="similarity">
    <text evidence="1">Belongs to the initiator RepB protein family.</text>
</comment>
<accession>A0A4R8FCG3</accession>
<dbReference type="GO" id="GO:0003887">
    <property type="term" value="F:DNA-directed DNA polymerase activity"/>
    <property type="evidence" value="ECO:0007669"/>
    <property type="project" value="InterPro"/>
</dbReference>
<comment type="caution">
    <text evidence="3">The sequence shown here is derived from an EMBL/GenBank/DDBJ whole genome shotgun (WGS) entry which is preliminary data.</text>
</comment>
<dbReference type="Proteomes" id="UP000294489">
    <property type="component" value="Unassembled WGS sequence"/>
</dbReference>
<dbReference type="InterPro" id="IPR036390">
    <property type="entry name" value="WH_DNA-bd_sf"/>
</dbReference>
<gene>
    <name evidence="3" type="ORF">DFO67_1262</name>
</gene>
<dbReference type="InterPro" id="IPR036388">
    <property type="entry name" value="WH-like_DNA-bd_sf"/>
</dbReference>
<evidence type="ECO:0000313" key="4">
    <source>
        <dbReference type="Proteomes" id="UP000294489"/>
    </source>
</evidence>